<dbReference type="InterPro" id="IPR001173">
    <property type="entry name" value="Glyco_trans_2-like"/>
</dbReference>
<dbReference type="PANTHER" id="PTHR22916:SF3">
    <property type="entry name" value="UDP-GLCNAC:BETAGAL BETA-1,3-N-ACETYLGLUCOSAMINYLTRANSFERASE-LIKE PROTEIN 1"/>
    <property type="match status" value="1"/>
</dbReference>
<dbReference type="Pfam" id="PF00535">
    <property type="entry name" value="Glycos_transf_2"/>
    <property type="match status" value="1"/>
</dbReference>
<dbReference type="Proteomes" id="UP000632766">
    <property type="component" value="Unassembled WGS sequence"/>
</dbReference>
<dbReference type="EMBL" id="JAECZC010000081">
    <property type="protein sequence ID" value="MBH8566024.1"/>
    <property type="molecule type" value="Genomic_DNA"/>
</dbReference>
<proteinExistence type="predicted"/>
<evidence type="ECO:0000313" key="3">
    <source>
        <dbReference type="Proteomes" id="UP000632766"/>
    </source>
</evidence>
<organism evidence="2 3">
    <name type="scientific">Amazonocrinis nigriterrae CENA67</name>
    <dbReference type="NCBI Taxonomy" id="2794033"/>
    <lineage>
        <taxon>Bacteria</taxon>
        <taxon>Bacillati</taxon>
        <taxon>Cyanobacteriota</taxon>
        <taxon>Cyanophyceae</taxon>
        <taxon>Nostocales</taxon>
        <taxon>Nostocaceae</taxon>
        <taxon>Amazonocrinis</taxon>
        <taxon>Amazonocrinis nigriterrae</taxon>
    </lineage>
</organism>
<sequence>MIEQLNKTSLVSAIIIFLNAEKFIEEAIESVFAQTYENWELLLVDDGSTDNSTAIALQYAEKYPEKVRYLEHDRHQNLGMSATRNLGIRNAKGEYIALLDADDVWLPQKLERQLAIMESNPQAKVVCGASQYWYSWTGNPKDSKRDYIRELGIPLNGLFHPPKLLTLLLQNKINTPATCSVLIRRELFQEIGGFEESFRSMYEDQVFFTKVYLKTSVFIEPNYWDRYRQHPGSSCSIAEKTGQYHPFKINPADFAFLNWIAEYLSKEDVKDAEIWQALQKRFWPYHHPKRYFFLYYFQRIKSKLHRIGQKVLLLPIYH</sequence>
<dbReference type="CDD" id="cd00761">
    <property type="entry name" value="Glyco_tranf_GTA_type"/>
    <property type="match status" value="1"/>
</dbReference>
<feature type="domain" description="Glycosyltransferase 2-like" evidence="1">
    <location>
        <begin position="12"/>
        <end position="192"/>
    </location>
</feature>
<gene>
    <name evidence="2" type="ORF">I8748_28335</name>
</gene>
<evidence type="ECO:0000313" key="2">
    <source>
        <dbReference type="EMBL" id="MBH8566024.1"/>
    </source>
</evidence>
<dbReference type="GO" id="GO:0016758">
    <property type="term" value="F:hexosyltransferase activity"/>
    <property type="evidence" value="ECO:0007669"/>
    <property type="project" value="UniProtKB-ARBA"/>
</dbReference>
<comment type="caution">
    <text evidence="2">The sequence shown here is derived from an EMBL/GenBank/DDBJ whole genome shotgun (WGS) entry which is preliminary data.</text>
</comment>
<accession>A0A8J7I0N8</accession>
<evidence type="ECO:0000259" key="1">
    <source>
        <dbReference type="Pfam" id="PF00535"/>
    </source>
</evidence>
<dbReference type="InterPro" id="IPR029044">
    <property type="entry name" value="Nucleotide-diphossugar_trans"/>
</dbReference>
<dbReference type="PANTHER" id="PTHR22916">
    <property type="entry name" value="GLYCOSYLTRANSFERASE"/>
    <property type="match status" value="1"/>
</dbReference>
<dbReference type="AlphaFoldDB" id="A0A8J7I0N8"/>
<reference evidence="2 3" key="1">
    <citation type="journal article" date="2021" name="Int. J. Syst. Evol. Microbiol.">
        <title>Amazonocrinis nigriterrae gen. nov., sp. nov., Atlanticothrix silvestris gen. nov., sp. nov. and Dendronalium phyllosphericum gen. nov., sp. nov., nostocacean cyanobacteria from Brazilian environments.</title>
        <authorList>
            <person name="Alvarenga D.O."/>
            <person name="Andreote A.P.D."/>
            <person name="Branco L.H.Z."/>
            <person name="Delbaje E."/>
            <person name="Cruz R.B."/>
            <person name="Varani A.M."/>
            <person name="Fiore M.F."/>
        </authorList>
    </citation>
    <scope>NUCLEOTIDE SEQUENCE [LARGE SCALE GENOMIC DNA]</scope>
    <source>
        <strain evidence="2 3">CENA67</strain>
    </source>
</reference>
<protein>
    <submittedName>
        <fullName evidence="2">Glycosyltransferase family 2 protein</fullName>
    </submittedName>
</protein>
<dbReference type="RefSeq" id="WP_198127796.1">
    <property type="nucleotide sequence ID" value="NZ_JAECZC010000081.1"/>
</dbReference>
<dbReference type="Gene3D" id="3.90.550.10">
    <property type="entry name" value="Spore Coat Polysaccharide Biosynthesis Protein SpsA, Chain A"/>
    <property type="match status" value="1"/>
</dbReference>
<name>A0A8J7I0N8_9NOST</name>
<keyword evidence="3" id="KW-1185">Reference proteome</keyword>
<dbReference type="SUPFAM" id="SSF53448">
    <property type="entry name" value="Nucleotide-diphospho-sugar transferases"/>
    <property type="match status" value="1"/>
</dbReference>